<keyword evidence="3" id="KW-1185">Reference proteome</keyword>
<evidence type="ECO:0000256" key="1">
    <source>
        <dbReference type="SAM" id="MobiDB-lite"/>
    </source>
</evidence>
<dbReference type="EMBL" id="FNOK01000007">
    <property type="protein sequence ID" value="SDX05142.1"/>
    <property type="molecule type" value="Genomic_DNA"/>
</dbReference>
<protein>
    <submittedName>
        <fullName evidence="2">Uncharacterized protein</fullName>
    </submittedName>
</protein>
<reference evidence="3" key="1">
    <citation type="submission" date="2016-10" db="EMBL/GenBank/DDBJ databases">
        <authorList>
            <person name="Varghese N."/>
            <person name="Submissions S."/>
        </authorList>
    </citation>
    <scope>NUCLEOTIDE SEQUENCE [LARGE SCALE GENOMIC DNA]</scope>
    <source>
        <strain evidence="3">CGMCC 4.3530</strain>
    </source>
</reference>
<sequence>MATDAPIADHIDLDAGARTSGRRTNRSGAKTVIKPFRIDIPRPT</sequence>
<evidence type="ECO:0000313" key="2">
    <source>
        <dbReference type="EMBL" id="SDX05142.1"/>
    </source>
</evidence>
<dbReference type="AlphaFoldDB" id="A0A1H2YIT9"/>
<proteinExistence type="predicted"/>
<gene>
    <name evidence="2" type="ORF">SAMN05216215_100754</name>
</gene>
<dbReference type="Proteomes" id="UP000199529">
    <property type="component" value="Unassembled WGS sequence"/>
</dbReference>
<name>A0A1H2YIT9_9PSEU</name>
<organism evidence="2 3">
    <name type="scientific">Saccharopolyspora shandongensis</name>
    <dbReference type="NCBI Taxonomy" id="418495"/>
    <lineage>
        <taxon>Bacteria</taxon>
        <taxon>Bacillati</taxon>
        <taxon>Actinomycetota</taxon>
        <taxon>Actinomycetes</taxon>
        <taxon>Pseudonocardiales</taxon>
        <taxon>Pseudonocardiaceae</taxon>
        <taxon>Saccharopolyspora</taxon>
    </lineage>
</organism>
<accession>A0A1H2YIT9</accession>
<feature type="region of interest" description="Disordered" evidence="1">
    <location>
        <begin position="1"/>
        <end position="29"/>
    </location>
</feature>
<evidence type="ECO:0000313" key="3">
    <source>
        <dbReference type="Proteomes" id="UP000199529"/>
    </source>
</evidence>